<gene>
    <name evidence="7" type="ORF">BCR42DRAFT_418247</name>
</gene>
<evidence type="ECO:0000313" key="8">
    <source>
        <dbReference type="Proteomes" id="UP000193560"/>
    </source>
</evidence>
<evidence type="ECO:0000256" key="1">
    <source>
        <dbReference type="ARBA" id="ARBA00004141"/>
    </source>
</evidence>
<dbReference type="AlphaFoldDB" id="A0A1X2ID09"/>
<dbReference type="Pfam" id="PF03134">
    <property type="entry name" value="TB2_DP1_HVA22"/>
    <property type="match status" value="1"/>
</dbReference>
<feature type="transmembrane region" description="Helical" evidence="6">
    <location>
        <begin position="116"/>
        <end position="137"/>
    </location>
</feature>
<evidence type="ECO:0000256" key="3">
    <source>
        <dbReference type="ARBA" id="ARBA00022692"/>
    </source>
</evidence>
<evidence type="ECO:0000256" key="2">
    <source>
        <dbReference type="ARBA" id="ARBA00008573"/>
    </source>
</evidence>
<proteinExistence type="inferred from homology"/>
<reference evidence="7 8" key="1">
    <citation type="submission" date="2016-07" db="EMBL/GenBank/DDBJ databases">
        <title>Pervasive Adenine N6-methylation of Active Genes in Fungi.</title>
        <authorList>
            <consortium name="DOE Joint Genome Institute"/>
            <person name="Mondo S.J."/>
            <person name="Dannebaum R.O."/>
            <person name="Kuo R.C."/>
            <person name="Labutti K."/>
            <person name="Haridas S."/>
            <person name="Kuo A."/>
            <person name="Salamov A."/>
            <person name="Ahrendt S.R."/>
            <person name="Lipzen A."/>
            <person name="Sullivan W."/>
            <person name="Andreopoulos W.B."/>
            <person name="Clum A."/>
            <person name="Lindquist E."/>
            <person name="Daum C."/>
            <person name="Ramamoorthy G.K."/>
            <person name="Gryganskyi A."/>
            <person name="Culley D."/>
            <person name="Magnuson J.K."/>
            <person name="James T.Y."/>
            <person name="O'Malley M.A."/>
            <person name="Stajich J.E."/>
            <person name="Spatafora J.W."/>
            <person name="Visel A."/>
            <person name="Grigoriev I.V."/>
        </authorList>
    </citation>
    <scope>NUCLEOTIDE SEQUENCE [LARGE SCALE GENOMIC DNA]</scope>
    <source>
        <strain evidence="7 8">NRRL 1336</strain>
    </source>
</reference>
<comment type="subcellular location">
    <subcellularLocation>
        <location evidence="1 6">Membrane</location>
        <topology evidence="1 6">Multi-pass membrane protein</topology>
    </subcellularLocation>
</comment>
<name>A0A1X2ID09_9FUNG</name>
<dbReference type="OrthoDB" id="10009287at2759"/>
<organism evidence="7 8">
    <name type="scientific">Absidia repens</name>
    <dbReference type="NCBI Taxonomy" id="90262"/>
    <lineage>
        <taxon>Eukaryota</taxon>
        <taxon>Fungi</taxon>
        <taxon>Fungi incertae sedis</taxon>
        <taxon>Mucoromycota</taxon>
        <taxon>Mucoromycotina</taxon>
        <taxon>Mucoromycetes</taxon>
        <taxon>Mucorales</taxon>
        <taxon>Cunninghamellaceae</taxon>
        <taxon>Absidia</taxon>
    </lineage>
</organism>
<keyword evidence="5 6" id="KW-0472">Membrane</keyword>
<feature type="transmembrane region" description="Helical" evidence="6">
    <location>
        <begin position="47"/>
        <end position="69"/>
    </location>
</feature>
<dbReference type="PANTHER" id="PTHR12300">
    <property type="entry name" value="HVA22-LIKE PROTEINS"/>
    <property type="match status" value="1"/>
</dbReference>
<comment type="caution">
    <text evidence="7">The sequence shown here is derived from an EMBL/GenBank/DDBJ whole genome shotgun (WGS) entry which is preliminary data.</text>
</comment>
<comment type="similarity">
    <text evidence="2 6">Belongs to the DP1 family.</text>
</comment>
<evidence type="ECO:0000256" key="4">
    <source>
        <dbReference type="ARBA" id="ARBA00022989"/>
    </source>
</evidence>
<keyword evidence="4 6" id="KW-1133">Transmembrane helix</keyword>
<dbReference type="InterPro" id="IPR004345">
    <property type="entry name" value="TB2_DP1_HVA22"/>
</dbReference>
<dbReference type="Proteomes" id="UP000193560">
    <property type="component" value="Unassembled WGS sequence"/>
</dbReference>
<evidence type="ECO:0000256" key="5">
    <source>
        <dbReference type="ARBA" id="ARBA00023136"/>
    </source>
</evidence>
<dbReference type="EMBL" id="MCGE01000015">
    <property type="protein sequence ID" value="ORZ14190.1"/>
    <property type="molecule type" value="Genomic_DNA"/>
</dbReference>
<sequence length="186" mass="21526">MTTESTQYSPQGVQTKAKEILNKVDKELSQFQYANDAERLTGVPKSYMAAGVVGVFTIMIFFNLAGQLLTNAISWVYPAYASFKAIETPATDDDKQWLTYWTVIGFVQMVEYFSDILLFWFPFYYLFKTLLVLYLTLPQFRGAELLYARILRPQLLRFQGNIDQQAHDIRDKVEDFTHDLLGSKKD</sequence>
<protein>
    <recommendedName>
        <fullName evidence="6">Protein YOP1</fullName>
    </recommendedName>
</protein>
<dbReference type="STRING" id="90262.A0A1X2ID09"/>
<evidence type="ECO:0000256" key="6">
    <source>
        <dbReference type="RuleBase" id="RU362006"/>
    </source>
</evidence>
<keyword evidence="8" id="KW-1185">Reference proteome</keyword>
<keyword evidence="3 6" id="KW-0812">Transmembrane</keyword>
<dbReference type="GO" id="GO:0016020">
    <property type="term" value="C:membrane"/>
    <property type="evidence" value="ECO:0007669"/>
    <property type="project" value="UniProtKB-SubCell"/>
</dbReference>
<accession>A0A1X2ID09</accession>
<evidence type="ECO:0000313" key="7">
    <source>
        <dbReference type="EMBL" id="ORZ14190.1"/>
    </source>
</evidence>
<comment type="caution">
    <text evidence="6">Lacks conserved residue(s) required for the propagation of feature annotation.</text>
</comment>
<dbReference type="PANTHER" id="PTHR12300:SF161">
    <property type="entry name" value="RECEPTOR EXPRESSION-ENHANCING PROTEIN"/>
    <property type="match status" value="1"/>
</dbReference>